<dbReference type="RefSeq" id="WP_371951910.1">
    <property type="nucleotide sequence ID" value="NZ_JAXCEI010000010.1"/>
</dbReference>
<keyword evidence="2" id="KW-1185">Reference proteome</keyword>
<name>A0ABV4QFG4_9ACTN</name>
<comment type="caution">
    <text evidence="1">The sequence shown here is derived from an EMBL/GenBank/DDBJ whole genome shotgun (WGS) entry which is preliminary data.</text>
</comment>
<protein>
    <submittedName>
        <fullName evidence="1">Uncharacterized protein</fullName>
    </submittedName>
</protein>
<accession>A0ABV4QFG4</accession>
<dbReference type="EMBL" id="JAXCEI010000010">
    <property type="protein sequence ID" value="MFA1541753.1"/>
    <property type="molecule type" value="Genomic_DNA"/>
</dbReference>
<sequence length="131" mass="13280">MLLVVPPGVPASAPADPLVRAFAERIGRHDGGAAEARRFQVRVAVDTGPVLAAPDGVTGAALARAARLLGADVLRRRLASGSAVLGLIVSSAVHRTVGATGQGFERVEVDDAASGTAWLRLYPAPRPGTGA</sequence>
<organism evidence="1 2">
    <name type="scientific">Actinomadura monticuli</name>
    <dbReference type="NCBI Taxonomy" id="3097367"/>
    <lineage>
        <taxon>Bacteria</taxon>
        <taxon>Bacillati</taxon>
        <taxon>Actinomycetota</taxon>
        <taxon>Actinomycetes</taxon>
        <taxon>Streptosporangiales</taxon>
        <taxon>Thermomonosporaceae</taxon>
        <taxon>Actinomadura</taxon>
    </lineage>
</organism>
<evidence type="ECO:0000313" key="1">
    <source>
        <dbReference type="EMBL" id="MFA1541753.1"/>
    </source>
</evidence>
<reference evidence="1 2" key="1">
    <citation type="submission" date="2023-11" db="EMBL/GenBank/DDBJ databases">
        <title>Actinomadura monticuli sp. nov., isolated from volcanic ash.</title>
        <authorList>
            <person name="Lee S.D."/>
            <person name="Yang H."/>
            <person name="Kim I.S."/>
        </authorList>
    </citation>
    <scope>NUCLEOTIDE SEQUENCE [LARGE SCALE GENOMIC DNA]</scope>
    <source>
        <strain evidence="1 2">DLS-62</strain>
    </source>
</reference>
<dbReference type="Proteomes" id="UP001569963">
    <property type="component" value="Unassembled WGS sequence"/>
</dbReference>
<evidence type="ECO:0000313" key="2">
    <source>
        <dbReference type="Proteomes" id="UP001569963"/>
    </source>
</evidence>
<gene>
    <name evidence="1" type="ORF">SM611_22730</name>
</gene>
<proteinExistence type="predicted"/>